<dbReference type="InterPro" id="IPR050734">
    <property type="entry name" value="PIH1/Kintoun_subfamily"/>
</dbReference>
<comment type="function">
    <text evidence="3">Required for cytoplasmic pre-assembly of axonemal dyneins, thereby playing a central role in motility in cilia and flagella. Involved in pre-assembly of dynein arm complexes in the cytoplasm before intraflagellar transport loads them for the ciliary compartment.</text>
</comment>
<dbReference type="PANTHER" id="PTHR22997:SF3">
    <property type="entry name" value="PROTEIN KINTOUN"/>
    <property type="match status" value="1"/>
</dbReference>
<evidence type="ECO:0000313" key="7">
    <source>
        <dbReference type="Ensembl" id="ENSXETP00000020006"/>
    </source>
</evidence>
<feature type="compositionally biased region" description="Acidic residues" evidence="4">
    <location>
        <begin position="734"/>
        <end position="743"/>
    </location>
</feature>
<feature type="compositionally biased region" description="Polar residues" evidence="4">
    <location>
        <begin position="687"/>
        <end position="701"/>
    </location>
</feature>
<dbReference type="Bgee" id="ENSXETG00000009122">
    <property type="expression patterns" value="Expressed in testis and 15 other cell types or tissues"/>
</dbReference>
<reference evidence="7" key="1">
    <citation type="journal article" date="2010" name="Science">
        <title>The genome of the Western clawed frog Xenopus tropicalis.</title>
        <authorList>
            <person name="Hellsten U."/>
            <person name="Harland R.M."/>
            <person name="Gilchrist M.J."/>
            <person name="Hendrix D."/>
            <person name="Jurka J."/>
            <person name="Kapitonov V."/>
            <person name="Ovcharenko I."/>
            <person name="Putnam N.H."/>
            <person name="Shu S."/>
            <person name="Taher L."/>
            <person name="Blitz I.L."/>
            <person name="Blumberg B."/>
            <person name="Dichmann D.S."/>
            <person name="Dubchak I."/>
            <person name="Amaya E."/>
            <person name="Detter J.C."/>
            <person name="Fletcher R."/>
            <person name="Gerhard D.S."/>
            <person name="Goodstein D."/>
            <person name="Graves T."/>
            <person name="Grigoriev I.V."/>
            <person name="Grimwood J."/>
            <person name="Kawashima T."/>
            <person name="Lindquist E."/>
            <person name="Lucas S.M."/>
            <person name="Mead P.E."/>
            <person name="Mitros T."/>
            <person name="Ogino H."/>
            <person name="Ohta Y."/>
            <person name="Poliakov A.V."/>
            <person name="Pollet N."/>
            <person name="Robert J."/>
            <person name="Salamov A."/>
            <person name="Sater A.K."/>
            <person name="Schmutz J."/>
            <person name="Terry A."/>
            <person name="Vize P.D."/>
            <person name="Warren W.C."/>
            <person name="Wells D."/>
            <person name="Wills A."/>
            <person name="Wilson R.K."/>
            <person name="Zimmerman L.B."/>
            <person name="Zorn A.M."/>
            <person name="Grainger R."/>
            <person name="Grammer T."/>
            <person name="Khokha M.K."/>
            <person name="Richardson P.M."/>
            <person name="Rokhsar D.S."/>
        </authorList>
    </citation>
    <scope>NUCLEOTIDE SEQUENCE [LARGE SCALE GENOMIC DNA]</scope>
    <source>
        <strain evidence="7">Nigerian</strain>
    </source>
</reference>
<evidence type="ECO:0000256" key="4">
    <source>
        <dbReference type="SAM" id="MobiDB-lite"/>
    </source>
</evidence>
<evidence type="ECO:0000256" key="1">
    <source>
        <dbReference type="ARBA" id="ARBA00022490"/>
    </source>
</evidence>
<accession>F7E108</accession>
<protein>
    <recommendedName>
        <fullName evidence="3">Protein kintoun</fullName>
    </recommendedName>
    <alternativeName>
        <fullName evidence="3">Dynein assembly factor 2, axonemal</fullName>
    </alternativeName>
</protein>
<feature type="domain" description="PIH1D1/2/3 CS-like" evidence="6">
    <location>
        <begin position="256"/>
        <end position="354"/>
    </location>
</feature>
<evidence type="ECO:0000259" key="5">
    <source>
        <dbReference type="Pfam" id="PF08190"/>
    </source>
</evidence>
<feature type="compositionally biased region" description="Basic and acidic residues" evidence="4">
    <location>
        <begin position="628"/>
        <end position="644"/>
    </location>
</feature>
<dbReference type="Pfam" id="PF08190">
    <property type="entry name" value="PIH1"/>
    <property type="match status" value="1"/>
</dbReference>
<dbReference type="InterPro" id="IPR034727">
    <property type="entry name" value="Kintoun"/>
</dbReference>
<feature type="compositionally biased region" description="Basic and acidic residues" evidence="4">
    <location>
        <begin position="668"/>
        <end position="685"/>
    </location>
</feature>
<dbReference type="HAMAP" id="MF_03069">
    <property type="entry name" value="Kintoun"/>
    <property type="match status" value="1"/>
</dbReference>
<feature type="region of interest" description="Disordered" evidence="4">
    <location>
        <begin position="725"/>
        <end position="754"/>
    </location>
</feature>
<dbReference type="GO" id="GO:0070286">
    <property type="term" value="P:axonemal dynein complex assembly"/>
    <property type="evidence" value="ECO:0007669"/>
    <property type="project" value="UniProtKB-UniRule"/>
</dbReference>
<comment type="subcellular location">
    <subcellularLocation>
        <location evidence="3">Cytoplasm</location>
    </subcellularLocation>
    <subcellularLocation>
        <location evidence="2">Dynein axonemal particle</location>
    </subcellularLocation>
    <text evidence="3">Localizes in the apical cytoplasm around the gamma-tubulin-positive pericentriolar region, not in the cilia.</text>
</comment>
<feature type="domain" description="PIH1 N-terminal" evidence="5">
    <location>
        <begin position="38"/>
        <end position="200"/>
    </location>
</feature>
<dbReference type="InParanoid" id="F7E108"/>
<comment type="similarity">
    <text evidence="3">Belongs to the PIH1 family. Kintoun subfamily.</text>
</comment>
<evidence type="ECO:0000259" key="6">
    <source>
        <dbReference type="Pfam" id="PF18201"/>
    </source>
</evidence>
<feature type="region of interest" description="Disordered" evidence="4">
    <location>
        <begin position="628"/>
        <end position="704"/>
    </location>
</feature>
<reference evidence="7" key="2">
    <citation type="submission" date="2011-06" db="UniProtKB">
        <authorList>
            <consortium name="Ensembl"/>
        </authorList>
    </citation>
    <scope>IDENTIFICATION</scope>
</reference>
<dbReference type="FunCoup" id="F7E108">
    <property type="interactions" value="243"/>
</dbReference>
<dbReference type="InterPro" id="IPR041442">
    <property type="entry name" value="PIH1D1/2/3_CS-like"/>
</dbReference>
<evidence type="ECO:0000256" key="3">
    <source>
        <dbReference type="HAMAP-Rule" id="MF_03069"/>
    </source>
</evidence>
<dbReference type="GeneTree" id="ENSGT00510000048466"/>
<dbReference type="HOGENOM" id="CLU_018349_0_0_1"/>
<sequence length="791" mass="88685">MAAKLQDLELSSEEVDRFSKAFKDPTFREMFIQYAEEISDPENRKKYEQEIYKMENERGMDIKFIHPKPGYVLLSSVNGVQKCYLNICSNDLIQKPECKPGKDGEGKAGLHWSLPYSLSPGRDDLSKDGSKHVIYDVVFHPDTLHIASKNGKFKGIVDSTALEAVASQFNVTLDKANVRTLSMKYKGVPNPSVLRKPLPEASPKSRDLEDPLCFPYPYDVPTAVGTEKKDQKRVIQKECKQHLVTPEQDPNVQVAATPNYTVRHRSYVDLQDFRDSRDSTPSPVPKELVITVDLPLLNSAAGVNLHIAGKNLSLESEKPAYKLNVKLPYAVEDNQGKAQFNKVKKQLIITVPVIQHNILSLMQDHFQEARGEKDNQNKAEHSVLNKEHTDNSGITSARGTEKLLELEEENQFEGLASISSMDTGASHLPEILPNLNTFGKEQVVNQMNEDTPNVPTDNLVCPTFTCSQDPTSLTLIVHVRDIDENSICADVGSNHYHIRCYRKQSRAFYDLLVTFLPHDIIISNEVSVNISEDNVVIGLTKCPESFGFWKKLYFGVSGQSLQFCVYLQERRFVIEENINKVLACSIPLSQVSPSIQEHQPLIEVLEMTDEKTHIRLNEPKIEYVDSAEHNEQCTDHSESERDTSLELPNVDGKDSAEQCSSQVSPCKHNIELGREHTSERDKEPKPTSCTAESTSGQQPNDSHLVCPGDNCAQDSNAENKMACLKSSVQTTQESDLDEDDMPDNSDHLQNSASSNNILKEISSKDGSVQVISDHTTHCPFQFQNSLLFELD</sequence>
<dbReference type="ExpressionAtlas" id="F7E108">
    <property type="expression patterns" value="differential"/>
</dbReference>
<dbReference type="InterPro" id="IPR008978">
    <property type="entry name" value="HSP20-like_chaperone"/>
</dbReference>
<name>F7E108_XENTR</name>
<gene>
    <name evidence="7" type="primary">dnaaf2</name>
    <name evidence="3" type="synonym">DNAAF2</name>
    <name evidence="3" type="synonym">KTU</name>
</gene>
<dbReference type="AlphaFoldDB" id="F7E108"/>
<proteinExistence type="inferred from homology"/>
<organism evidence="7">
    <name type="scientific">Xenopus tropicalis</name>
    <name type="common">Western clawed frog</name>
    <name type="synonym">Silurana tropicalis</name>
    <dbReference type="NCBI Taxonomy" id="8364"/>
    <lineage>
        <taxon>Eukaryota</taxon>
        <taxon>Metazoa</taxon>
        <taxon>Chordata</taxon>
        <taxon>Craniata</taxon>
        <taxon>Vertebrata</taxon>
        <taxon>Euteleostomi</taxon>
        <taxon>Amphibia</taxon>
        <taxon>Batrachia</taxon>
        <taxon>Anura</taxon>
        <taxon>Pipoidea</taxon>
        <taxon>Pipidae</taxon>
        <taxon>Xenopodinae</taxon>
        <taxon>Xenopus</taxon>
        <taxon>Silurana</taxon>
    </lineage>
</organism>
<dbReference type="SUPFAM" id="SSF49764">
    <property type="entry name" value="HSP20-like chaperones"/>
    <property type="match status" value="1"/>
</dbReference>
<keyword evidence="1 3" id="KW-0963">Cytoplasm</keyword>
<evidence type="ECO:0000256" key="2">
    <source>
        <dbReference type="ARBA" id="ARBA00024190"/>
    </source>
</evidence>
<dbReference type="GO" id="GO:0060285">
    <property type="term" value="P:cilium-dependent cell motility"/>
    <property type="evidence" value="ECO:0007669"/>
    <property type="project" value="UniProtKB-UniRule"/>
</dbReference>
<dbReference type="PANTHER" id="PTHR22997">
    <property type="entry name" value="PIH1 DOMAIN-CONTAINING PROTEIN 1"/>
    <property type="match status" value="1"/>
</dbReference>
<dbReference type="InterPro" id="IPR012981">
    <property type="entry name" value="PIH1_N"/>
</dbReference>
<dbReference type="GO" id="GO:0120293">
    <property type="term" value="C:dynein axonemal particle"/>
    <property type="evidence" value="ECO:0007669"/>
    <property type="project" value="UniProtKB-SubCell"/>
</dbReference>
<dbReference type="Ensembl" id="ENSXETT00000020006">
    <property type="protein sequence ID" value="ENSXETP00000020006"/>
    <property type="gene ID" value="ENSXETG00000009122"/>
</dbReference>
<dbReference type="Pfam" id="PF18201">
    <property type="entry name" value="PIH1_CS"/>
    <property type="match status" value="1"/>
</dbReference>
<dbReference type="Xenbase" id="XB-GENE-5887533">
    <property type="gene designation" value="dnaaf2"/>
</dbReference>
<dbReference type="PaxDb" id="8364-ENSXETP00000055386"/>